<feature type="transmembrane region" description="Helical" evidence="9">
    <location>
        <begin position="116"/>
        <end position="132"/>
    </location>
</feature>
<keyword evidence="7 9" id="KW-0472">Membrane</keyword>
<dbReference type="InterPro" id="IPR032805">
    <property type="entry name" value="Wax_synthase_dom"/>
</dbReference>
<keyword evidence="6 9" id="KW-1133">Transmembrane helix</keyword>
<dbReference type="AlphaFoldDB" id="A0AAD4S8S8"/>
<evidence type="ECO:0000256" key="6">
    <source>
        <dbReference type="ARBA" id="ARBA00022989"/>
    </source>
</evidence>
<comment type="pathway">
    <text evidence="2">Secondary metabolite biosynthesis.</text>
</comment>
<evidence type="ECO:0000256" key="9">
    <source>
        <dbReference type="SAM" id="Phobius"/>
    </source>
</evidence>
<dbReference type="EMBL" id="JAJJMB010013055">
    <property type="protein sequence ID" value="KAI3871490.1"/>
    <property type="molecule type" value="Genomic_DNA"/>
</dbReference>
<evidence type="ECO:0000256" key="2">
    <source>
        <dbReference type="ARBA" id="ARBA00005179"/>
    </source>
</evidence>
<dbReference type="PANTHER" id="PTHR31595:SF57">
    <property type="entry name" value="OS04G0481900 PROTEIN"/>
    <property type="match status" value="1"/>
</dbReference>
<comment type="similarity">
    <text evidence="3">Belongs to the wax synthase family.</text>
</comment>
<name>A0AAD4S8S8_9MAGN</name>
<reference evidence="11" key="1">
    <citation type="submission" date="2022-04" db="EMBL/GenBank/DDBJ databases">
        <title>A functionally conserved STORR gene fusion in Papaver species that diverged 16.8 million years ago.</title>
        <authorList>
            <person name="Catania T."/>
        </authorList>
    </citation>
    <scope>NUCLEOTIDE SEQUENCE</scope>
    <source>
        <strain evidence="11">S-188037</strain>
    </source>
</reference>
<keyword evidence="12" id="KW-1185">Reference proteome</keyword>
<evidence type="ECO:0000256" key="4">
    <source>
        <dbReference type="ARBA" id="ARBA00022679"/>
    </source>
</evidence>
<keyword evidence="5 9" id="KW-0812">Transmembrane</keyword>
<dbReference type="InterPro" id="IPR044851">
    <property type="entry name" value="Wax_synthase"/>
</dbReference>
<dbReference type="PANTHER" id="PTHR31595">
    <property type="entry name" value="LONG-CHAIN-ALCOHOL O-FATTY-ACYLTRANSFERASE 3-RELATED"/>
    <property type="match status" value="1"/>
</dbReference>
<proteinExistence type="inferred from homology"/>
<evidence type="ECO:0000259" key="10">
    <source>
        <dbReference type="Pfam" id="PF13813"/>
    </source>
</evidence>
<accession>A0AAD4S8S8</accession>
<evidence type="ECO:0000256" key="1">
    <source>
        <dbReference type="ARBA" id="ARBA00004141"/>
    </source>
</evidence>
<dbReference type="GO" id="GO:0008374">
    <property type="term" value="F:O-acyltransferase activity"/>
    <property type="evidence" value="ECO:0007669"/>
    <property type="project" value="InterPro"/>
</dbReference>
<evidence type="ECO:0000256" key="5">
    <source>
        <dbReference type="ARBA" id="ARBA00022692"/>
    </source>
</evidence>
<feature type="transmembrane region" description="Helical" evidence="9">
    <location>
        <begin position="81"/>
        <end position="104"/>
    </location>
</feature>
<dbReference type="GO" id="GO:0016020">
    <property type="term" value="C:membrane"/>
    <property type="evidence" value="ECO:0007669"/>
    <property type="project" value="UniProtKB-SubCell"/>
</dbReference>
<evidence type="ECO:0000313" key="12">
    <source>
        <dbReference type="Proteomes" id="UP001202328"/>
    </source>
</evidence>
<feature type="domain" description="Wax synthase" evidence="10">
    <location>
        <begin position="33"/>
        <end position="122"/>
    </location>
</feature>
<organism evidence="11 12">
    <name type="scientific">Papaver atlanticum</name>
    <dbReference type="NCBI Taxonomy" id="357466"/>
    <lineage>
        <taxon>Eukaryota</taxon>
        <taxon>Viridiplantae</taxon>
        <taxon>Streptophyta</taxon>
        <taxon>Embryophyta</taxon>
        <taxon>Tracheophyta</taxon>
        <taxon>Spermatophyta</taxon>
        <taxon>Magnoliopsida</taxon>
        <taxon>Ranunculales</taxon>
        <taxon>Papaveraceae</taxon>
        <taxon>Papaveroideae</taxon>
        <taxon>Papaver</taxon>
    </lineage>
</organism>
<comment type="caution">
    <text evidence="11">The sequence shown here is derived from an EMBL/GenBank/DDBJ whole genome shotgun (WGS) entry which is preliminary data.</text>
</comment>
<keyword evidence="4" id="KW-0808">Transferase</keyword>
<sequence>MLFLYCGYMYFSIELLLAIGAALARLLHGVDLEPQFNHPYLSTSLQDFWGRRWNLMITGILRPTVYEPMRPVCTRIFGKKWGLLSALFATFLVSGLMHELMFYYMSGGELKPNWEVMWFFVLHGICLALEVAGKNSLATERWRLHGFVSGPLALGFVGVTSFWLFFPAFARLDATTLASEEIVAFIEFVKGTVGYINV</sequence>
<dbReference type="GO" id="GO:0006629">
    <property type="term" value="P:lipid metabolic process"/>
    <property type="evidence" value="ECO:0007669"/>
    <property type="project" value="InterPro"/>
</dbReference>
<comment type="subcellular location">
    <subcellularLocation>
        <location evidence="1">Membrane</location>
        <topology evidence="1">Multi-pass membrane protein</topology>
    </subcellularLocation>
</comment>
<evidence type="ECO:0000256" key="3">
    <source>
        <dbReference type="ARBA" id="ARBA00007282"/>
    </source>
</evidence>
<evidence type="ECO:0000313" key="11">
    <source>
        <dbReference type="EMBL" id="KAI3871490.1"/>
    </source>
</evidence>
<gene>
    <name evidence="11" type="ORF">MKW98_011545</name>
</gene>
<feature type="transmembrane region" description="Helical" evidence="9">
    <location>
        <begin position="144"/>
        <end position="166"/>
    </location>
</feature>
<evidence type="ECO:0000256" key="7">
    <source>
        <dbReference type="ARBA" id="ARBA00023136"/>
    </source>
</evidence>
<keyword evidence="8" id="KW-0012">Acyltransferase</keyword>
<dbReference type="Pfam" id="PF13813">
    <property type="entry name" value="MBOAT_2"/>
    <property type="match status" value="1"/>
</dbReference>
<evidence type="ECO:0000256" key="8">
    <source>
        <dbReference type="ARBA" id="ARBA00023315"/>
    </source>
</evidence>
<dbReference type="Proteomes" id="UP001202328">
    <property type="component" value="Unassembled WGS sequence"/>
</dbReference>
<protein>
    <recommendedName>
        <fullName evidence="10">Wax synthase domain-containing protein</fullName>
    </recommendedName>
</protein>